<dbReference type="GO" id="GO:0000444">
    <property type="term" value="C:MIS12/MIND type complex"/>
    <property type="evidence" value="ECO:0007669"/>
    <property type="project" value="InterPro"/>
</dbReference>
<feature type="region of interest" description="Disordered" evidence="2">
    <location>
        <begin position="220"/>
        <end position="244"/>
    </location>
</feature>
<dbReference type="GO" id="GO:0051301">
    <property type="term" value="P:cell division"/>
    <property type="evidence" value="ECO:0007669"/>
    <property type="project" value="InterPro"/>
</dbReference>
<dbReference type="Pfam" id="PF08202">
    <property type="entry name" value="MIS13"/>
    <property type="match status" value="1"/>
</dbReference>
<keyword evidence="1" id="KW-0175">Coiled coil</keyword>
<dbReference type="GO" id="GO:0007059">
    <property type="term" value="P:chromosome segregation"/>
    <property type="evidence" value="ECO:0007669"/>
    <property type="project" value="InterPro"/>
</dbReference>
<keyword evidence="4" id="KW-1185">Reference proteome</keyword>
<dbReference type="OrthoDB" id="3364649at2759"/>
<sequence>MNAVYARSPLQQLHHMATNRSATRRKSAKHPFEDEDAPPPAKRPKTEISGTGRRMNGATKKAAKATAYDEDDDGFQFTRRTTRRSTAKAQSAPEPEPPTEKPVKPAPSRRKKDTAAAAPEPAQSETQVRRRSARLSTDKEQLEAHAEEAQTTKRVKKSAPVEKKKKKQVTPVPESQPAKSVPAKVGVQTPNELHVSKKRDGAATKVMLPFADTPVIARNKEMRKGSKNGGHRRSSTGMRGRRASSLMDSGLSNALPHSEVEVRDYFKYIEQSQPEPRRMKQLLTWCGSKALPAKPSGNVKDSNAIMSARAIQLELIEDFANNPELSDWFSREDAVPATTVVKRPNPQNTSMQTAMEELEEEIKRLEVEKAAWDDLSKSTVLPPSPPTIHTSIPSLVDIDPSLLDPSQASILAALKQPQLPELASDHQFTFTTTFALQTHVSNLSSTLEPHIDVFADGVHKIEQYRNTAERVASRVLGTAAQRLEERDRESKEKVGSEGIGVGDVLRSLAGVLNDS</sequence>
<dbReference type="Proteomes" id="UP000799428">
    <property type="component" value="Unassembled WGS sequence"/>
</dbReference>
<dbReference type="PANTHER" id="PTHR14778:SF2">
    <property type="entry name" value="KINETOCHORE-ASSOCIATED PROTEIN DSN1 HOMOLOG"/>
    <property type="match status" value="1"/>
</dbReference>
<name>A0A6G1K048_9PLEO</name>
<dbReference type="InterPro" id="IPR013218">
    <property type="entry name" value="Dsn1/Mis13"/>
</dbReference>
<evidence type="ECO:0000313" key="4">
    <source>
        <dbReference type="Proteomes" id="UP000799428"/>
    </source>
</evidence>
<protein>
    <recommendedName>
        <fullName evidence="5">Mis12-Mtw1 family protein</fullName>
    </recommendedName>
</protein>
<evidence type="ECO:0000256" key="2">
    <source>
        <dbReference type="SAM" id="MobiDB-lite"/>
    </source>
</evidence>
<dbReference type="EMBL" id="MU005777">
    <property type="protein sequence ID" value="KAF2705895.1"/>
    <property type="molecule type" value="Genomic_DNA"/>
</dbReference>
<evidence type="ECO:0000313" key="3">
    <source>
        <dbReference type="EMBL" id="KAF2705895.1"/>
    </source>
</evidence>
<feature type="region of interest" description="Disordered" evidence="2">
    <location>
        <begin position="1"/>
        <end position="200"/>
    </location>
</feature>
<feature type="compositionally biased region" description="Basic residues" evidence="2">
    <location>
        <begin position="225"/>
        <end position="242"/>
    </location>
</feature>
<reference evidence="3" key="1">
    <citation type="journal article" date="2020" name="Stud. Mycol.">
        <title>101 Dothideomycetes genomes: a test case for predicting lifestyles and emergence of pathogens.</title>
        <authorList>
            <person name="Haridas S."/>
            <person name="Albert R."/>
            <person name="Binder M."/>
            <person name="Bloem J."/>
            <person name="Labutti K."/>
            <person name="Salamov A."/>
            <person name="Andreopoulos B."/>
            <person name="Baker S."/>
            <person name="Barry K."/>
            <person name="Bills G."/>
            <person name="Bluhm B."/>
            <person name="Cannon C."/>
            <person name="Castanera R."/>
            <person name="Culley D."/>
            <person name="Daum C."/>
            <person name="Ezra D."/>
            <person name="Gonzalez J."/>
            <person name="Henrissat B."/>
            <person name="Kuo A."/>
            <person name="Liang C."/>
            <person name="Lipzen A."/>
            <person name="Lutzoni F."/>
            <person name="Magnuson J."/>
            <person name="Mondo S."/>
            <person name="Nolan M."/>
            <person name="Ohm R."/>
            <person name="Pangilinan J."/>
            <person name="Park H.-J."/>
            <person name="Ramirez L."/>
            <person name="Alfaro M."/>
            <person name="Sun H."/>
            <person name="Tritt A."/>
            <person name="Yoshinaga Y."/>
            <person name="Zwiers L.-H."/>
            <person name="Turgeon B."/>
            <person name="Goodwin S."/>
            <person name="Spatafora J."/>
            <person name="Crous P."/>
            <person name="Grigoriev I."/>
        </authorList>
    </citation>
    <scope>NUCLEOTIDE SEQUENCE</scope>
    <source>
        <strain evidence="3">CBS 279.74</strain>
    </source>
</reference>
<evidence type="ECO:0008006" key="5">
    <source>
        <dbReference type="Google" id="ProtNLM"/>
    </source>
</evidence>
<evidence type="ECO:0000256" key="1">
    <source>
        <dbReference type="SAM" id="Coils"/>
    </source>
</evidence>
<dbReference type="AlphaFoldDB" id="A0A6G1K048"/>
<gene>
    <name evidence="3" type="ORF">K504DRAFT_439215</name>
</gene>
<accession>A0A6G1K048</accession>
<feature type="coiled-coil region" evidence="1">
    <location>
        <begin position="348"/>
        <end position="375"/>
    </location>
</feature>
<feature type="compositionally biased region" description="Basic and acidic residues" evidence="2">
    <location>
        <begin position="136"/>
        <end position="151"/>
    </location>
</feature>
<dbReference type="PANTHER" id="PTHR14778">
    <property type="entry name" value="KINETOCHORE-ASSOCIATED PROTEIN DSN1 HOMOLOG"/>
    <property type="match status" value="1"/>
</dbReference>
<feature type="compositionally biased region" description="Basic residues" evidence="2">
    <location>
        <begin position="153"/>
        <end position="168"/>
    </location>
</feature>
<proteinExistence type="predicted"/>
<organism evidence="3 4">
    <name type="scientific">Pleomassaria siparia CBS 279.74</name>
    <dbReference type="NCBI Taxonomy" id="1314801"/>
    <lineage>
        <taxon>Eukaryota</taxon>
        <taxon>Fungi</taxon>
        <taxon>Dikarya</taxon>
        <taxon>Ascomycota</taxon>
        <taxon>Pezizomycotina</taxon>
        <taxon>Dothideomycetes</taxon>
        <taxon>Pleosporomycetidae</taxon>
        <taxon>Pleosporales</taxon>
        <taxon>Pleomassariaceae</taxon>
        <taxon>Pleomassaria</taxon>
    </lineage>
</organism>